<evidence type="ECO:0000256" key="5">
    <source>
        <dbReference type="ARBA" id="ARBA00022679"/>
    </source>
</evidence>
<organism evidence="11 12">
    <name type="scientific">Aquila chrysaetos chrysaetos</name>
    <dbReference type="NCBI Taxonomy" id="223781"/>
    <lineage>
        <taxon>Eukaryota</taxon>
        <taxon>Metazoa</taxon>
        <taxon>Chordata</taxon>
        <taxon>Craniata</taxon>
        <taxon>Vertebrata</taxon>
        <taxon>Euteleostomi</taxon>
        <taxon>Archelosauria</taxon>
        <taxon>Archosauria</taxon>
        <taxon>Dinosauria</taxon>
        <taxon>Saurischia</taxon>
        <taxon>Theropoda</taxon>
        <taxon>Coelurosauria</taxon>
        <taxon>Aves</taxon>
        <taxon>Neognathae</taxon>
        <taxon>Neoaves</taxon>
        <taxon>Telluraves</taxon>
        <taxon>Accipitrimorphae</taxon>
        <taxon>Accipitriformes</taxon>
        <taxon>Accipitridae</taxon>
        <taxon>Accipitrinae</taxon>
        <taxon>Aquila</taxon>
    </lineage>
</organism>
<dbReference type="InterPro" id="IPR050271">
    <property type="entry name" value="UDP-glycosyltransferase"/>
</dbReference>
<sequence length="331" mass="38544">MTVMWRNQIYAGLVLFLPFWSLAEGGKLLVVPQDGSHWLSMRVVLEKLWDRGHEIVAVIPDATLLMKSSQSFTIKTYSVPYTQEFVDRYYHSIGEKSFDNPPFLEKITVLFSNISELTTMFSSTCRHLLYDEELMKYLQESKFDAIMVDPVLPCGPIVAEYLSLPSVYFMRGLPCILDYKATQCPSPFSYVPRTFTSSSDHMTFMERVKNLLVGFSEHLFCYLFYFKYENLAAEFLHREVTILELFSKASIWLMRYDFVFEYPRPIMPNMVYIGGINCEQKKPLSKMEEGILLPLNLCKQQCKIAYERMTRKNKPSGLYYLPCLPSLFKSP</sequence>
<keyword evidence="9" id="KW-0325">Glycoprotein</keyword>
<dbReference type="AlphaFoldDB" id="A0A663F1M1"/>
<evidence type="ECO:0000256" key="4">
    <source>
        <dbReference type="ARBA" id="ARBA00022676"/>
    </source>
</evidence>
<proteinExistence type="inferred from homology"/>
<evidence type="ECO:0000256" key="7">
    <source>
        <dbReference type="ARBA" id="ARBA00022729"/>
    </source>
</evidence>
<name>A0A663F1M1_AQUCH</name>
<evidence type="ECO:0000256" key="1">
    <source>
        <dbReference type="ARBA" id="ARBA00004167"/>
    </source>
</evidence>
<reference evidence="11" key="2">
    <citation type="submission" date="2025-09" db="UniProtKB">
        <authorList>
            <consortium name="Ensembl"/>
        </authorList>
    </citation>
    <scope>IDENTIFICATION</scope>
</reference>
<keyword evidence="7 10" id="KW-0732">Signal</keyword>
<dbReference type="Ensembl" id="ENSACCT00020019204.1">
    <property type="protein sequence ID" value="ENSACCP00020018392.1"/>
    <property type="gene ID" value="ENSACCG00020012664.1"/>
</dbReference>
<dbReference type="GeneTree" id="ENSGT00940000159677"/>
<dbReference type="PANTHER" id="PTHR48043">
    <property type="entry name" value="EG:EG0003.4 PROTEIN-RELATED"/>
    <property type="match status" value="1"/>
</dbReference>
<comment type="subcellular location">
    <subcellularLocation>
        <location evidence="1">Membrane</location>
        <topology evidence="1">Single-pass membrane protein</topology>
    </subcellularLocation>
</comment>
<evidence type="ECO:0000313" key="11">
    <source>
        <dbReference type="Ensembl" id="ENSACCP00020018392.1"/>
    </source>
</evidence>
<keyword evidence="8" id="KW-0472">Membrane</keyword>
<comment type="similarity">
    <text evidence="2">Belongs to the UDP-glycosyltransferase family.</text>
</comment>
<feature type="chain" id="PRO_5025605111" description="glucuronosyltransferase" evidence="10">
    <location>
        <begin position="26"/>
        <end position="331"/>
    </location>
</feature>
<evidence type="ECO:0000256" key="2">
    <source>
        <dbReference type="ARBA" id="ARBA00009995"/>
    </source>
</evidence>
<dbReference type="Pfam" id="PF00201">
    <property type="entry name" value="UDPGT"/>
    <property type="match status" value="1"/>
</dbReference>
<keyword evidence="4" id="KW-0328">Glycosyltransferase</keyword>
<dbReference type="PANTHER" id="PTHR48043:SF161">
    <property type="entry name" value="UDP GLUCURONOSYLTRANSFERASE FAMILY 1 MEMBER A1"/>
    <property type="match status" value="1"/>
</dbReference>
<evidence type="ECO:0000256" key="10">
    <source>
        <dbReference type="SAM" id="SignalP"/>
    </source>
</evidence>
<keyword evidence="6" id="KW-0812">Transmembrane</keyword>
<dbReference type="GO" id="GO:0016020">
    <property type="term" value="C:membrane"/>
    <property type="evidence" value="ECO:0007669"/>
    <property type="project" value="UniProtKB-SubCell"/>
</dbReference>
<evidence type="ECO:0000256" key="8">
    <source>
        <dbReference type="ARBA" id="ARBA00022989"/>
    </source>
</evidence>
<keyword evidence="8" id="KW-1133">Transmembrane helix</keyword>
<dbReference type="Gene3D" id="3.40.50.2000">
    <property type="entry name" value="Glycogen Phosphorylase B"/>
    <property type="match status" value="1"/>
</dbReference>
<keyword evidence="5" id="KW-0808">Transferase</keyword>
<dbReference type="FunFam" id="3.40.50.2000:FF:000066">
    <property type="entry name" value="UDP-glucuronosyltransferase 1-1"/>
    <property type="match status" value="1"/>
</dbReference>
<evidence type="ECO:0000256" key="3">
    <source>
        <dbReference type="ARBA" id="ARBA00012544"/>
    </source>
</evidence>
<dbReference type="InParanoid" id="A0A663F1M1"/>
<feature type="signal peptide" evidence="10">
    <location>
        <begin position="1"/>
        <end position="25"/>
    </location>
</feature>
<dbReference type="Proteomes" id="UP000472275">
    <property type="component" value="Chromosome 6"/>
</dbReference>
<dbReference type="InterPro" id="IPR002213">
    <property type="entry name" value="UDP_glucos_trans"/>
</dbReference>
<dbReference type="SUPFAM" id="SSF53756">
    <property type="entry name" value="UDP-Glycosyltransferase/glycogen phosphorylase"/>
    <property type="match status" value="1"/>
</dbReference>
<dbReference type="EC" id="2.4.1.17" evidence="3"/>
<dbReference type="GO" id="GO:0015020">
    <property type="term" value="F:glucuronosyltransferase activity"/>
    <property type="evidence" value="ECO:0007669"/>
    <property type="project" value="UniProtKB-EC"/>
</dbReference>
<evidence type="ECO:0000313" key="12">
    <source>
        <dbReference type="Proteomes" id="UP000472275"/>
    </source>
</evidence>
<accession>A0A663F1M1</accession>
<protein>
    <recommendedName>
        <fullName evidence="3">glucuronosyltransferase</fullName>
        <ecNumber evidence="3">2.4.1.17</ecNumber>
    </recommendedName>
</protein>
<reference evidence="11" key="1">
    <citation type="submission" date="2025-08" db="UniProtKB">
        <authorList>
            <consortium name="Ensembl"/>
        </authorList>
    </citation>
    <scope>IDENTIFICATION</scope>
</reference>
<keyword evidence="12" id="KW-1185">Reference proteome</keyword>
<evidence type="ECO:0000256" key="9">
    <source>
        <dbReference type="ARBA" id="ARBA00023180"/>
    </source>
</evidence>
<evidence type="ECO:0000256" key="6">
    <source>
        <dbReference type="ARBA" id="ARBA00022692"/>
    </source>
</evidence>